<name>A0ABW1EGY1_9BACT</name>
<dbReference type="EMBL" id="JBHSPH010000005">
    <property type="protein sequence ID" value="MFC5863541.1"/>
    <property type="molecule type" value="Genomic_DNA"/>
</dbReference>
<keyword evidence="1" id="KW-0732">Signal</keyword>
<organism evidence="2 3">
    <name type="scientific">Acidicapsa dinghuensis</name>
    <dbReference type="NCBI Taxonomy" id="2218256"/>
    <lineage>
        <taxon>Bacteria</taxon>
        <taxon>Pseudomonadati</taxon>
        <taxon>Acidobacteriota</taxon>
        <taxon>Terriglobia</taxon>
        <taxon>Terriglobales</taxon>
        <taxon>Acidobacteriaceae</taxon>
        <taxon>Acidicapsa</taxon>
    </lineage>
</organism>
<proteinExistence type="predicted"/>
<dbReference type="Proteomes" id="UP001596091">
    <property type="component" value="Unassembled WGS sequence"/>
</dbReference>
<evidence type="ECO:0008006" key="4">
    <source>
        <dbReference type="Google" id="ProtNLM"/>
    </source>
</evidence>
<evidence type="ECO:0000313" key="3">
    <source>
        <dbReference type="Proteomes" id="UP001596091"/>
    </source>
</evidence>
<dbReference type="RefSeq" id="WP_263340284.1">
    <property type="nucleotide sequence ID" value="NZ_JAGSYH010000005.1"/>
</dbReference>
<gene>
    <name evidence="2" type="ORF">ACFPT7_14640</name>
</gene>
<feature type="chain" id="PRO_5046557353" description="DUF239 domain-containing protein" evidence="1">
    <location>
        <begin position="21"/>
        <end position="319"/>
    </location>
</feature>
<comment type="caution">
    <text evidence="2">The sequence shown here is derived from an EMBL/GenBank/DDBJ whole genome shotgun (WGS) entry which is preliminary data.</text>
</comment>
<accession>A0ABW1EGY1</accession>
<feature type="signal peptide" evidence="1">
    <location>
        <begin position="1"/>
        <end position="20"/>
    </location>
</feature>
<protein>
    <recommendedName>
        <fullName evidence="4">DUF239 domain-containing protein</fullName>
    </recommendedName>
</protein>
<evidence type="ECO:0000256" key="1">
    <source>
        <dbReference type="SAM" id="SignalP"/>
    </source>
</evidence>
<sequence>MFRNSVLKCFTQSIALTAFAASLTAAQAQRPAGQMRPATVPAEYVITPYGYFHPSCVQHLNKGDEVRKNENAIRHADGTYSDIQSCSFAHFDAKGQKVSEEASATKEPTISHAWVEYAGTTTSSSFGELVAEWTVPPAPSANNGQTVYLFPGLEDYADVKTILQPVLGWNSDYVSAWGIASWNCCWSGTVFEATPQKVAAGDTILGEMWDTCSAGTLSCATWDILTYDLTSGKYSEMLNTSSQGQTFNWAFAGALEVYNIAQCANYPPNGSISFHNIALYNDSFSQVVDPAWSVTNSSSGLTPQCGYGGGLSQQANLYY</sequence>
<keyword evidence="3" id="KW-1185">Reference proteome</keyword>
<evidence type="ECO:0000313" key="2">
    <source>
        <dbReference type="EMBL" id="MFC5863541.1"/>
    </source>
</evidence>
<reference evidence="3" key="1">
    <citation type="journal article" date="2019" name="Int. J. Syst. Evol. Microbiol.">
        <title>The Global Catalogue of Microorganisms (GCM) 10K type strain sequencing project: providing services to taxonomists for standard genome sequencing and annotation.</title>
        <authorList>
            <consortium name="The Broad Institute Genomics Platform"/>
            <consortium name="The Broad Institute Genome Sequencing Center for Infectious Disease"/>
            <person name="Wu L."/>
            <person name="Ma J."/>
        </authorList>
    </citation>
    <scope>NUCLEOTIDE SEQUENCE [LARGE SCALE GENOMIC DNA]</scope>
    <source>
        <strain evidence="3">JCM 4087</strain>
    </source>
</reference>